<evidence type="ECO:0000313" key="3">
    <source>
        <dbReference type="Proteomes" id="UP000030364"/>
    </source>
</evidence>
<dbReference type="Proteomes" id="UP000030364">
    <property type="component" value="Unassembled WGS sequence"/>
</dbReference>
<comment type="caution">
    <text evidence="2">The sequence shown here is derived from an EMBL/GenBank/DDBJ whole genome shotgun (WGS) entry which is preliminary data.</text>
</comment>
<evidence type="ECO:0000256" key="1">
    <source>
        <dbReference type="SAM" id="SignalP"/>
    </source>
</evidence>
<dbReference type="OrthoDB" id="31287at2"/>
<organism evidence="2 3">
    <name type="scientific">Thermus filiformis</name>
    <dbReference type="NCBI Taxonomy" id="276"/>
    <lineage>
        <taxon>Bacteria</taxon>
        <taxon>Thermotogati</taxon>
        <taxon>Deinococcota</taxon>
        <taxon>Deinococci</taxon>
        <taxon>Thermales</taxon>
        <taxon>Thermaceae</taxon>
        <taxon>Thermus</taxon>
    </lineage>
</organism>
<protein>
    <submittedName>
        <fullName evidence="2">Uncharacterized protein</fullName>
    </submittedName>
</protein>
<evidence type="ECO:0000313" key="2">
    <source>
        <dbReference type="EMBL" id="KGQ23065.1"/>
    </source>
</evidence>
<keyword evidence="1" id="KW-0732">Signal</keyword>
<feature type="chain" id="PRO_5001996832" evidence="1">
    <location>
        <begin position="23"/>
        <end position="248"/>
    </location>
</feature>
<keyword evidence="3" id="KW-1185">Reference proteome</keyword>
<reference evidence="2 3" key="1">
    <citation type="journal article" date="2015" name="Genome Announc.">
        <title>Draft Genome Sequence of the Thermophile Thermus filiformis ATCC 43280, Producer of Carotenoid-(Di)glucoside-Branched Fatty Acid (Di)esters and Source of Hyperthermostable Enzymes of Biotechnological Interest.</title>
        <authorList>
            <person name="Mandelli F."/>
            <person name="Oliveira Ramires B."/>
            <person name="Couger M.B."/>
            <person name="Paixao D.A."/>
            <person name="Camilo C.M."/>
            <person name="Polikarpov I."/>
            <person name="Prade R."/>
            <person name="Riano-Pachon D.M."/>
            <person name="Squina F.M."/>
        </authorList>
    </citation>
    <scope>NUCLEOTIDE SEQUENCE [LARGE SCALE GENOMIC DNA]</scope>
    <source>
        <strain evidence="2 3">ATCC 43280</strain>
    </source>
</reference>
<accession>A0A0A2WXP7</accession>
<dbReference type="AlphaFoldDB" id="A0A0A2WXP7"/>
<proteinExistence type="predicted"/>
<dbReference type="RefSeq" id="WP_038060387.1">
    <property type="nucleotide sequence ID" value="NZ_JPSL02000032.1"/>
</dbReference>
<feature type="signal peptide" evidence="1">
    <location>
        <begin position="1"/>
        <end position="22"/>
    </location>
</feature>
<dbReference type="EMBL" id="JPSL02000032">
    <property type="protein sequence ID" value="KGQ23065.1"/>
    <property type="molecule type" value="Genomic_DNA"/>
</dbReference>
<dbReference type="PATRIC" id="fig|276.5.peg.73"/>
<dbReference type="STRING" id="276.THFILI_00630"/>
<gene>
    <name evidence="2" type="ORF">THFILI_00630</name>
</gene>
<sequence length="248" mass="26688">MKKPILLTLTTLLLALPAPALGQTLTLTPVRLELLLPPSGGAQGSALLLVEGKRTALEVSLSSFLLGLDGSVREGASHERDLCPHLEVFPQGSLEVPEGGGVEVRVRVRPFSGEGTYWCMVLLQTAPSFREERGLRIGFRAGVGLFVYATFRGTERPGLALEGIGREGEELKLLLANTGNVLLRVTGTLLFYDKEGKEALRLSLDEEGVAVFPGSKRLLSFRPGLPSGYKVVVLLEHAYGRLAGEGTW</sequence>
<name>A0A0A2WXP7_THEFI</name>